<evidence type="ECO:0000256" key="2">
    <source>
        <dbReference type="SAM" id="MobiDB-lite"/>
    </source>
</evidence>
<keyword evidence="5" id="KW-1185">Reference proteome</keyword>
<keyword evidence="1" id="KW-0378">Hydrolase</keyword>
<dbReference type="AlphaFoldDB" id="A0A316UF24"/>
<feature type="region of interest" description="Disordered" evidence="2">
    <location>
        <begin position="23"/>
        <end position="48"/>
    </location>
</feature>
<organism evidence="4 5">
    <name type="scientific">Pseudomicrostroma glucosiphilum</name>
    <dbReference type="NCBI Taxonomy" id="1684307"/>
    <lineage>
        <taxon>Eukaryota</taxon>
        <taxon>Fungi</taxon>
        <taxon>Dikarya</taxon>
        <taxon>Basidiomycota</taxon>
        <taxon>Ustilaginomycotina</taxon>
        <taxon>Exobasidiomycetes</taxon>
        <taxon>Microstromatales</taxon>
        <taxon>Microstromatales incertae sedis</taxon>
        <taxon>Pseudomicrostroma</taxon>
    </lineage>
</organism>
<proteinExistence type="predicted"/>
<evidence type="ECO:0000313" key="4">
    <source>
        <dbReference type="EMBL" id="PWN23514.1"/>
    </source>
</evidence>
<dbReference type="Gene3D" id="3.40.50.1240">
    <property type="entry name" value="Phosphoglycerate mutase-like"/>
    <property type="match status" value="1"/>
</dbReference>
<keyword evidence="3" id="KW-0732">Signal</keyword>
<dbReference type="EMBL" id="KZ819321">
    <property type="protein sequence ID" value="PWN23514.1"/>
    <property type="molecule type" value="Genomic_DNA"/>
</dbReference>
<evidence type="ECO:0000313" key="5">
    <source>
        <dbReference type="Proteomes" id="UP000245942"/>
    </source>
</evidence>
<feature type="chain" id="PRO_5016419691" evidence="3">
    <location>
        <begin position="19"/>
        <end position="535"/>
    </location>
</feature>
<dbReference type="RefSeq" id="XP_025350674.1">
    <property type="nucleotide sequence ID" value="XM_025491257.1"/>
</dbReference>
<protein>
    <submittedName>
        <fullName evidence="4">Phosphoglycerate mutase-like protein</fullName>
    </submittedName>
</protein>
<dbReference type="CDD" id="cd07061">
    <property type="entry name" value="HP_HAP_like"/>
    <property type="match status" value="1"/>
</dbReference>
<dbReference type="GeneID" id="37012991"/>
<reference evidence="4 5" key="1">
    <citation type="journal article" date="2018" name="Mol. Biol. Evol.">
        <title>Broad Genomic Sampling Reveals a Smut Pathogenic Ancestry of the Fungal Clade Ustilaginomycotina.</title>
        <authorList>
            <person name="Kijpornyongpan T."/>
            <person name="Mondo S.J."/>
            <person name="Barry K."/>
            <person name="Sandor L."/>
            <person name="Lee J."/>
            <person name="Lipzen A."/>
            <person name="Pangilinan J."/>
            <person name="LaButti K."/>
            <person name="Hainaut M."/>
            <person name="Henrissat B."/>
            <person name="Grigoriev I.V."/>
            <person name="Spatafora J.W."/>
            <person name="Aime M.C."/>
        </authorList>
    </citation>
    <scope>NUCLEOTIDE SEQUENCE [LARGE SCALE GENOMIC DNA]</scope>
    <source>
        <strain evidence="4 5">MCA 4718</strain>
    </source>
</reference>
<dbReference type="InterPro" id="IPR000560">
    <property type="entry name" value="His_Pase_clade-2"/>
</dbReference>
<gene>
    <name evidence="4" type="ORF">BCV69DRAFT_279443</name>
</gene>
<dbReference type="SUPFAM" id="SSF53254">
    <property type="entry name" value="Phosphoglycerate mutase-like"/>
    <property type="match status" value="1"/>
</dbReference>
<feature type="compositionally biased region" description="Low complexity" evidence="2">
    <location>
        <begin position="26"/>
        <end position="45"/>
    </location>
</feature>
<name>A0A316UF24_9BASI</name>
<evidence type="ECO:0000256" key="3">
    <source>
        <dbReference type="SAM" id="SignalP"/>
    </source>
</evidence>
<dbReference type="GO" id="GO:0003993">
    <property type="term" value="F:acid phosphatase activity"/>
    <property type="evidence" value="ECO:0007669"/>
    <property type="project" value="TreeGrafter"/>
</dbReference>
<dbReference type="PANTHER" id="PTHR20963">
    <property type="entry name" value="MULTIPLE INOSITOL POLYPHOSPHATE PHOSPHATASE-RELATED"/>
    <property type="match status" value="1"/>
</dbReference>
<evidence type="ECO:0000256" key="1">
    <source>
        <dbReference type="ARBA" id="ARBA00022801"/>
    </source>
</evidence>
<sequence>MKFATPLVLALAAPLVAGSVLRERQASSSSSSATSSSSTSSSSSGSSGGAFPTDIGYLGKGTAGQVPFLAENDTLPGSRGNSPYEYRFNATDADAEEFDIWKSMGNLSPYYSSPSYPETTAHKVLNDTCSVKQVHIFHRHGARYPTSGSSEGAPLLGQTVANYTAAGNLTANGPLAFLKKWTYGLGTELLVPIGAQQLFDSGVYHYQQYGKLFNTSLPHKPVVRTPSQSRMLNSSRYFTLGFFGYDAPEKIDLEVIIETDGFNSSLSPYDDCPSAEDVYVGDDYLAPVWRKIYTKSAIERLQPHTNIPLTPDLIYGALSVCPYQSAALGYSPWCGVFTREEWEGFELDLDLQFAGDYGFLSPTGRAQGIGYVQELLDRLSNSSFSGPVTTQNSTLDESSTYFPLDQPIYIDFTHDDVIVSVLTALNMTQTGDYLSSTHRDPKRNFVLSRIAPFAGRLVFEVIECSGKHYIRILNNEAIIPLNEDQGCPRRADGMCPLEDFIKHQKAHAYKDSNFDYVCFGNYTTPHSGVRNGTLG</sequence>
<accession>A0A316UF24</accession>
<dbReference type="Proteomes" id="UP000245942">
    <property type="component" value="Unassembled WGS sequence"/>
</dbReference>
<dbReference type="OrthoDB" id="6509975at2759"/>
<dbReference type="Pfam" id="PF00328">
    <property type="entry name" value="His_Phos_2"/>
    <property type="match status" value="1"/>
</dbReference>
<dbReference type="STRING" id="1684307.A0A316UF24"/>
<dbReference type="PANTHER" id="PTHR20963:SF42">
    <property type="entry name" value="PHOSPHOGLYCERATE MUTASE-LIKE PROTEIN"/>
    <property type="match status" value="1"/>
</dbReference>
<feature type="signal peptide" evidence="3">
    <location>
        <begin position="1"/>
        <end position="18"/>
    </location>
</feature>
<dbReference type="InterPro" id="IPR029033">
    <property type="entry name" value="His_PPase_superfam"/>
</dbReference>